<feature type="region of interest" description="Disordered" evidence="3">
    <location>
        <begin position="185"/>
        <end position="211"/>
    </location>
</feature>
<evidence type="ECO:0000256" key="1">
    <source>
        <dbReference type="ARBA" id="ARBA00004123"/>
    </source>
</evidence>
<dbReference type="SUPFAM" id="SSF57701">
    <property type="entry name" value="Zn2/Cys6 DNA-binding domain"/>
    <property type="match status" value="1"/>
</dbReference>
<protein>
    <recommendedName>
        <fullName evidence="4">Zn(2)-C6 fungal-type domain-containing protein</fullName>
    </recommendedName>
</protein>
<dbReference type="InterPro" id="IPR021858">
    <property type="entry name" value="Fun_TF"/>
</dbReference>
<evidence type="ECO:0000313" key="6">
    <source>
        <dbReference type="Proteomes" id="UP000244855"/>
    </source>
</evidence>
<feature type="compositionally biased region" description="Basic residues" evidence="3">
    <location>
        <begin position="12"/>
        <end position="23"/>
    </location>
</feature>
<evidence type="ECO:0000256" key="2">
    <source>
        <dbReference type="ARBA" id="ARBA00023242"/>
    </source>
</evidence>
<evidence type="ECO:0000259" key="4">
    <source>
        <dbReference type="PROSITE" id="PS50048"/>
    </source>
</evidence>
<dbReference type="Pfam" id="PF11951">
    <property type="entry name" value="Fungal_trans_2"/>
    <property type="match status" value="1"/>
</dbReference>
<dbReference type="Proteomes" id="UP000244855">
    <property type="component" value="Unassembled WGS sequence"/>
</dbReference>
<dbReference type="Pfam" id="PF00172">
    <property type="entry name" value="Zn_clus"/>
    <property type="match status" value="1"/>
</dbReference>
<dbReference type="SMART" id="SM00066">
    <property type="entry name" value="GAL4"/>
    <property type="match status" value="1"/>
</dbReference>
<accession>A0A2V1E608</accession>
<dbReference type="GO" id="GO:0008270">
    <property type="term" value="F:zinc ion binding"/>
    <property type="evidence" value="ECO:0007669"/>
    <property type="project" value="InterPro"/>
</dbReference>
<dbReference type="Gene3D" id="4.10.240.10">
    <property type="entry name" value="Zn(2)-C6 fungal-type DNA-binding domain"/>
    <property type="match status" value="1"/>
</dbReference>
<comment type="subcellular location">
    <subcellularLocation>
        <location evidence="1">Nucleus</location>
    </subcellularLocation>
</comment>
<keyword evidence="6" id="KW-1185">Reference proteome</keyword>
<dbReference type="CDD" id="cd12148">
    <property type="entry name" value="fungal_TF_MHR"/>
    <property type="match status" value="1"/>
</dbReference>
<dbReference type="PROSITE" id="PS50048">
    <property type="entry name" value="ZN2_CY6_FUNGAL_2"/>
    <property type="match status" value="1"/>
</dbReference>
<dbReference type="PROSITE" id="PS00463">
    <property type="entry name" value="ZN2_CY6_FUNGAL_1"/>
    <property type="match status" value="1"/>
</dbReference>
<dbReference type="GO" id="GO:0045944">
    <property type="term" value="P:positive regulation of transcription by RNA polymerase II"/>
    <property type="evidence" value="ECO:0007669"/>
    <property type="project" value="TreeGrafter"/>
</dbReference>
<gene>
    <name evidence="5" type="ORF">DM02DRAFT_516492</name>
</gene>
<keyword evidence="2" id="KW-0539">Nucleus</keyword>
<dbReference type="AlphaFoldDB" id="A0A2V1E608"/>
<name>A0A2V1E608_9PLEO</name>
<evidence type="ECO:0000313" key="5">
    <source>
        <dbReference type="EMBL" id="PVI05562.1"/>
    </source>
</evidence>
<feature type="domain" description="Zn(2)-C6 fungal-type" evidence="4">
    <location>
        <begin position="29"/>
        <end position="59"/>
    </location>
</feature>
<reference evidence="5 6" key="1">
    <citation type="journal article" date="2018" name="Sci. Rep.">
        <title>Comparative genomics provides insights into the lifestyle and reveals functional heterogeneity of dark septate endophytic fungi.</title>
        <authorList>
            <person name="Knapp D.G."/>
            <person name="Nemeth J.B."/>
            <person name="Barry K."/>
            <person name="Hainaut M."/>
            <person name="Henrissat B."/>
            <person name="Johnson J."/>
            <person name="Kuo A."/>
            <person name="Lim J.H.P."/>
            <person name="Lipzen A."/>
            <person name="Nolan M."/>
            <person name="Ohm R.A."/>
            <person name="Tamas L."/>
            <person name="Grigoriev I.V."/>
            <person name="Spatafora J.W."/>
            <person name="Nagy L.G."/>
            <person name="Kovacs G.M."/>
        </authorList>
    </citation>
    <scope>NUCLEOTIDE SEQUENCE [LARGE SCALE GENOMIC DNA]</scope>
    <source>
        <strain evidence="5 6">DSE2036</strain>
    </source>
</reference>
<dbReference type="GO" id="GO:0005634">
    <property type="term" value="C:nucleus"/>
    <property type="evidence" value="ECO:0007669"/>
    <property type="project" value="UniProtKB-SubCell"/>
</dbReference>
<dbReference type="InterPro" id="IPR001138">
    <property type="entry name" value="Zn2Cys6_DnaBD"/>
</dbReference>
<dbReference type="OrthoDB" id="5319341at2759"/>
<dbReference type="PANTHER" id="PTHR37534">
    <property type="entry name" value="TRANSCRIPTIONAL ACTIVATOR PROTEIN UGA3"/>
    <property type="match status" value="1"/>
</dbReference>
<proteinExistence type="predicted"/>
<feature type="region of interest" description="Disordered" evidence="3">
    <location>
        <begin position="1"/>
        <end position="27"/>
    </location>
</feature>
<sequence>METLQTAPSTSKPRKPRPSRARGLRTTTGCLTCRKRRVKCDEKKPRCGQCSRSERECVYAPASAAGTLSIRTSGGGEIDPTIAPPGSNKINTNQQAALSTLISPTSAGGSISTRASFGGDIDPFLISDSPELRLDLSPLTLTASVPSPNSAPYEWYDLLAEDAINNIRKHNLGFDSNFLSRRQSHVAEAQSSNGAPSPTREKSEGPSLEPWQSLEPLRMKEDEMNLFQYFITTIAPILDLFDPCRQFSHAVPRLAVYNVGLLKSLLACTARYTELYPNINQQQNDPIVQTPGSNNNRQAYRDTSARCTGVATQYYYETLQYLSQNLLYPSYTKSREILATAALISTYEMFDASSKAGDGGWERHLRGIFWIQRSQDNDGEKNDALRRAVWWSWLRQDIWAAFREGRRVLTIWRPKKRLMDLNSDELATRILYICARCVDFAAKEKKYDVSIRTSQGEKLLQALDDWWQILPPSFRPIYKADSVESGMFSPIWIHPPSYAAAIQMFHFARTIVLMNQPSLGGILEYRQRQRLLDESVETVCGIAMAHQGKDLPSAFVNFQALYAAGLSVQIPDRQAAILQLLGDTLDVTKFPPKTLLDDLVDYWRAVP</sequence>
<dbReference type="CDD" id="cd00067">
    <property type="entry name" value="GAL4"/>
    <property type="match status" value="1"/>
</dbReference>
<organism evidence="5 6">
    <name type="scientific">Periconia macrospinosa</name>
    <dbReference type="NCBI Taxonomy" id="97972"/>
    <lineage>
        <taxon>Eukaryota</taxon>
        <taxon>Fungi</taxon>
        <taxon>Dikarya</taxon>
        <taxon>Ascomycota</taxon>
        <taxon>Pezizomycotina</taxon>
        <taxon>Dothideomycetes</taxon>
        <taxon>Pleosporomycetidae</taxon>
        <taxon>Pleosporales</taxon>
        <taxon>Massarineae</taxon>
        <taxon>Periconiaceae</taxon>
        <taxon>Periconia</taxon>
    </lineage>
</organism>
<evidence type="ECO:0000256" key="3">
    <source>
        <dbReference type="SAM" id="MobiDB-lite"/>
    </source>
</evidence>
<dbReference type="STRING" id="97972.A0A2V1E608"/>
<dbReference type="EMBL" id="KZ805313">
    <property type="protein sequence ID" value="PVI05562.1"/>
    <property type="molecule type" value="Genomic_DNA"/>
</dbReference>
<dbReference type="GO" id="GO:0000976">
    <property type="term" value="F:transcription cis-regulatory region binding"/>
    <property type="evidence" value="ECO:0007669"/>
    <property type="project" value="TreeGrafter"/>
</dbReference>
<dbReference type="InterPro" id="IPR036864">
    <property type="entry name" value="Zn2-C6_fun-type_DNA-bd_sf"/>
</dbReference>
<dbReference type="PANTHER" id="PTHR37534:SF3">
    <property type="entry name" value="ZN(II)2CYS6 TRANSCRIPTION FACTOR (EUROFUNG)"/>
    <property type="match status" value="1"/>
</dbReference>
<dbReference type="GO" id="GO:0000981">
    <property type="term" value="F:DNA-binding transcription factor activity, RNA polymerase II-specific"/>
    <property type="evidence" value="ECO:0007669"/>
    <property type="project" value="InterPro"/>
</dbReference>